<feature type="region of interest" description="Disordered" evidence="21">
    <location>
        <begin position="302"/>
        <end position="325"/>
    </location>
</feature>
<dbReference type="SMART" id="SM00734">
    <property type="entry name" value="ZnF_Rad18"/>
    <property type="match status" value="1"/>
</dbReference>
<dbReference type="EMBL" id="BTGB01000004">
    <property type="protein sequence ID" value="GMM46697.1"/>
    <property type="molecule type" value="Genomic_DNA"/>
</dbReference>
<keyword evidence="10 19" id="KW-0863">Zinc-finger</keyword>
<feature type="domain" description="RING-type" evidence="22">
    <location>
        <begin position="33"/>
        <end position="70"/>
    </location>
</feature>
<dbReference type="Gene3D" id="3.30.160.60">
    <property type="entry name" value="Classic Zinc Finger"/>
    <property type="match status" value="1"/>
</dbReference>
<dbReference type="Pfam" id="PF13923">
    <property type="entry name" value="zf-C3HC4_2"/>
    <property type="match status" value="1"/>
</dbReference>
<evidence type="ECO:0000256" key="15">
    <source>
        <dbReference type="ARBA" id="ARBA00023242"/>
    </source>
</evidence>
<dbReference type="Gene3D" id="3.30.40.10">
    <property type="entry name" value="Zinc/RING finger domain, C3HC4 (zinc finger)"/>
    <property type="match status" value="1"/>
</dbReference>
<keyword evidence="15" id="KW-0539">Nucleus</keyword>
<dbReference type="InterPro" id="IPR006642">
    <property type="entry name" value="Rad18_UBZ4"/>
</dbReference>
<keyword evidence="8" id="KW-0479">Metal-binding</keyword>
<evidence type="ECO:0000256" key="9">
    <source>
        <dbReference type="ARBA" id="ARBA00022763"/>
    </source>
</evidence>
<dbReference type="InterPro" id="IPR039577">
    <property type="entry name" value="Rad18"/>
</dbReference>
<dbReference type="PROSITE" id="PS51908">
    <property type="entry name" value="ZF_UBZ4"/>
    <property type="match status" value="1"/>
</dbReference>
<evidence type="ECO:0000256" key="4">
    <source>
        <dbReference type="ARBA" id="ARBA00009506"/>
    </source>
</evidence>
<comment type="similarity">
    <text evidence="4">Belongs to the RAD18 family.</text>
</comment>
<accession>A0AAV5R5U5</accession>
<dbReference type="Proteomes" id="UP001378960">
    <property type="component" value="Unassembled WGS sequence"/>
</dbReference>
<name>A0AAV5R5U5_PICKL</name>
<keyword evidence="13" id="KW-0238">DNA-binding</keyword>
<comment type="catalytic activity">
    <reaction evidence="1">
        <text>S-ubiquitinyl-[E2 ubiquitin-conjugating enzyme]-L-cysteine + [acceptor protein]-L-lysine = [E2 ubiquitin-conjugating enzyme]-L-cysteine + N(6)-ubiquitinyl-[acceptor protein]-L-lysine.</text>
        <dbReference type="EC" id="2.3.2.27"/>
    </reaction>
</comment>
<dbReference type="SMART" id="SM00184">
    <property type="entry name" value="RING"/>
    <property type="match status" value="1"/>
</dbReference>
<dbReference type="GO" id="GO:0008270">
    <property type="term" value="F:zinc ion binding"/>
    <property type="evidence" value="ECO:0007669"/>
    <property type="project" value="UniProtKB-KW"/>
</dbReference>
<dbReference type="InterPro" id="IPR001841">
    <property type="entry name" value="Znf_RING"/>
</dbReference>
<evidence type="ECO:0000256" key="11">
    <source>
        <dbReference type="ARBA" id="ARBA00022786"/>
    </source>
</evidence>
<proteinExistence type="inferred from homology"/>
<reference evidence="25 26" key="1">
    <citation type="journal article" date="2023" name="Elife">
        <title>Identification of key yeast species and microbe-microbe interactions impacting larval growth of Drosophila in the wild.</title>
        <authorList>
            <person name="Mure A."/>
            <person name="Sugiura Y."/>
            <person name="Maeda R."/>
            <person name="Honda K."/>
            <person name="Sakurai N."/>
            <person name="Takahashi Y."/>
            <person name="Watada M."/>
            <person name="Katoh T."/>
            <person name="Gotoh A."/>
            <person name="Gotoh Y."/>
            <person name="Taniguchi I."/>
            <person name="Nakamura K."/>
            <person name="Hayashi T."/>
            <person name="Katayama T."/>
            <person name="Uemura T."/>
            <person name="Hattori Y."/>
        </authorList>
    </citation>
    <scope>NUCLEOTIDE SEQUENCE [LARGE SCALE GENOMIC DNA]</scope>
    <source>
        <strain evidence="25 26">PK-24</strain>
    </source>
</reference>
<dbReference type="FunFam" id="3.30.40.10:FF:000172">
    <property type="entry name" value="E3 ubiquitin-protein ligase RAD18"/>
    <property type="match status" value="1"/>
</dbReference>
<evidence type="ECO:0000256" key="14">
    <source>
        <dbReference type="ARBA" id="ARBA00023204"/>
    </source>
</evidence>
<keyword evidence="7" id="KW-0808">Transferase</keyword>
<evidence type="ECO:0000256" key="17">
    <source>
        <dbReference type="ARBA" id="ARBA00074353"/>
    </source>
</evidence>
<dbReference type="PROSITE" id="PS50089">
    <property type="entry name" value="ZF_RING_2"/>
    <property type="match status" value="1"/>
</dbReference>
<evidence type="ECO:0000256" key="1">
    <source>
        <dbReference type="ARBA" id="ARBA00000900"/>
    </source>
</evidence>
<evidence type="ECO:0000259" key="24">
    <source>
        <dbReference type="PROSITE" id="PS51908"/>
    </source>
</evidence>
<sequence>MNFNSNINEVSDPSDWDNCKLPSLSNLDSLLRCQICKDFLNAPVLTNCGHVFCSICIRRTISNSNKCPLCLEETYESSLRKVLILDNIVKWFNNNRNDLLKNLSIDLVNDSQNDSSSDISVISELNGNGNVNVNGNEGKKEKEEVQDNLVECPICGVFMTPDEIQGKHIDQCLKNPNGSTNRNTKRTTSRSFFKNSSSSDESTTPKNTKKRQINIQLQPNSIKKKQRIPNLDTSISTNKLKEKLNYYKLPINGKRNELEQRMKEFINLYNANLDSINPVSDISLISKLKKWESLINNNIHSQNNNNIHSDTNSNNSSANSSPPITFDEETIRRHQNEHKSWNKKNKNHYEDLIKIARMNMQKQKNKQLINNEDNNNNNKHHIDDDELSDIDTELIT</sequence>
<evidence type="ECO:0000256" key="20">
    <source>
        <dbReference type="PROSITE-ProRule" id="PRU01256"/>
    </source>
</evidence>
<keyword evidence="12" id="KW-0862">Zinc</keyword>
<dbReference type="PROSITE" id="PS00518">
    <property type="entry name" value="ZF_RING_1"/>
    <property type="match status" value="1"/>
</dbReference>
<evidence type="ECO:0000256" key="5">
    <source>
        <dbReference type="ARBA" id="ARBA00012483"/>
    </source>
</evidence>
<evidence type="ECO:0000256" key="21">
    <source>
        <dbReference type="SAM" id="MobiDB-lite"/>
    </source>
</evidence>
<dbReference type="AlphaFoldDB" id="A0AAV5R5U5"/>
<evidence type="ECO:0000313" key="26">
    <source>
        <dbReference type="Proteomes" id="UP001378960"/>
    </source>
</evidence>
<evidence type="ECO:0000256" key="13">
    <source>
        <dbReference type="ARBA" id="ARBA00023125"/>
    </source>
</evidence>
<feature type="domain" description="UBZ4-type" evidence="24">
    <location>
        <begin position="149"/>
        <end position="177"/>
    </location>
</feature>
<keyword evidence="26" id="KW-1185">Reference proteome</keyword>
<dbReference type="PANTHER" id="PTHR14134:SF2">
    <property type="entry name" value="E3 UBIQUITIN-PROTEIN LIGASE RAD18"/>
    <property type="match status" value="1"/>
</dbReference>
<evidence type="ECO:0000256" key="7">
    <source>
        <dbReference type="ARBA" id="ARBA00022679"/>
    </source>
</evidence>
<feature type="region of interest" description="Disordered" evidence="21">
    <location>
        <begin position="172"/>
        <end position="211"/>
    </location>
</feature>
<evidence type="ECO:0000259" key="22">
    <source>
        <dbReference type="PROSITE" id="PS50089"/>
    </source>
</evidence>
<evidence type="ECO:0000256" key="12">
    <source>
        <dbReference type="ARBA" id="ARBA00022833"/>
    </source>
</evidence>
<keyword evidence="11" id="KW-0833">Ubl conjugation pathway</keyword>
<evidence type="ECO:0000256" key="2">
    <source>
        <dbReference type="ARBA" id="ARBA00004123"/>
    </source>
</evidence>
<dbReference type="EC" id="2.3.2.27" evidence="5"/>
<dbReference type="GO" id="GO:0006301">
    <property type="term" value="P:DNA damage tolerance"/>
    <property type="evidence" value="ECO:0007669"/>
    <property type="project" value="InterPro"/>
</dbReference>
<dbReference type="InterPro" id="IPR017907">
    <property type="entry name" value="Znf_RING_CS"/>
</dbReference>
<evidence type="ECO:0000256" key="16">
    <source>
        <dbReference type="ARBA" id="ARBA00031783"/>
    </source>
</evidence>
<feature type="compositionally biased region" description="Low complexity" evidence="21">
    <location>
        <begin position="189"/>
        <end position="204"/>
    </location>
</feature>
<protein>
    <recommendedName>
        <fullName evidence="6">Postreplication repair E3 ubiquitin-protein ligase RAD18</fullName>
        <ecNumber evidence="5">2.3.2.27</ecNumber>
    </recommendedName>
    <alternativeName>
        <fullName evidence="17">Postreplication repair E3 ubiquitin-protein ligase rad18</fullName>
    </alternativeName>
    <alternativeName>
        <fullName evidence="16 18">RING-type E3 ubiquitin transferase RAD18</fullName>
    </alternativeName>
</protein>
<comment type="pathway">
    <text evidence="3">Protein modification; protein ubiquitination.</text>
</comment>
<keyword evidence="9 20" id="KW-0227">DNA damage</keyword>
<evidence type="ECO:0000256" key="3">
    <source>
        <dbReference type="ARBA" id="ARBA00004906"/>
    </source>
</evidence>
<comment type="subcellular location">
    <subcellularLocation>
        <location evidence="2">Nucleus</location>
    </subcellularLocation>
</comment>
<keyword evidence="14 20" id="KW-0234">DNA repair</keyword>
<dbReference type="GO" id="GO:0006513">
    <property type="term" value="P:protein monoubiquitination"/>
    <property type="evidence" value="ECO:0007669"/>
    <property type="project" value="InterPro"/>
</dbReference>
<dbReference type="InterPro" id="IPR013083">
    <property type="entry name" value="Znf_RING/FYVE/PHD"/>
</dbReference>
<dbReference type="GO" id="GO:0006281">
    <property type="term" value="P:DNA repair"/>
    <property type="evidence" value="ECO:0007669"/>
    <property type="project" value="UniProtKB-KW"/>
</dbReference>
<evidence type="ECO:0000313" key="25">
    <source>
        <dbReference type="EMBL" id="GMM46697.1"/>
    </source>
</evidence>
<evidence type="ECO:0000256" key="19">
    <source>
        <dbReference type="PROSITE-ProRule" id="PRU00175"/>
    </source>
</evidence>
<dbReference type="GO" id="GO:0097505">
    <property type="term" value="C:Rad6-Rad18 complex"/>
    <property type="evidence" value="ECO:0007669"/>
    <property type="project" value="TreeGrafter"/>
</dbReference>
<evidence type="ECO:0000256" key="8">
    <source>
        <dbReference type="ARBA" id="ARBA00022723"/>
    </source>
</evidence>
<comment type="caution">
    <text evidence="25">The sequence shown here is derived from an EMBL/GenBank/DDBJ whole genome shotgun (WGS) entry which is preliminary data.</text>
</comment>
<gene>
    <name evidence="25" type="ORF">DAPK24_032720</name>
</gene>
<evidence type="ECO:0000256" key="6">
    <source>
        <dbReference type="ARBA" id="ARBA00015551"/>
    </source>
</evidence>
<dbReference type="InterPro" id="IPR003034">
    <property type="entry name" value="SAP_dom"/>
</dbReference>
<dbReference type="GO" id="GO:0003697">
    <property type="term" value="F:single-stranded DNA binding"/>
    <property type="evidence" value="ECO:0007669"/>
    <property type="project" value="InterPro"/>
</dbReference>
<evidence type="ECO:0000256" key="18">
    <source>
        <dbReference type="ARBA" id="ARBA00082369"/>
    </source>
</evidence>
<dbReference type="PROSITE" id="PS50800">
    <property type="entry name" value="SAP"/>
    <property type="match status" value="1"/>
</dbReference>
<dbReference type="SUPFAM" id="SSF57850">
    <property type="entry name" value="RING/U-box"/>
    <property type="match status" value="1"/>
</dbReference>
<dbReference type="GO" id="GO:0005634">
    <property type="term" value="C:nucleus"/>
    <property type="evidence" value="ECO:0007669"/>
    <property type="project" value="UniProtKB-SubCell"/>
</dbReference>
<feature type="domain" description="SAP" evidence="23">
    <location>
        <begin position="232"/>
        <end position="266"/>
    </location>
</feature>
<evidence type="ECO:0000256" key="10">
    <source>
        <dbReference type="ARBA" id="ARBA00022771"/>
    </source>
</evidence>
<evidence type="ECO:0000259" key="23">
    <source>
        <dbReference type="PROSITE" id="PS50800"/>
    </source>
</evidence>
<feature type="compositionally biased region" description="Low complexity" evidence="21">
    <location>
        <begin position="302"/>
        <end position="321"/>
    </location>
</feature>
<feature type="region of interest" description="Disordered" evidence="21">
    <location>
        <begin position="370"/>
        <end position="396"/>
    </location>
</feature>
<dbReference type="GO" id="GO:0061630">
    <property type="term" value="F:ubiquitin protein ligase activity"/>
    <property type="evidence" value="ECO:0007669"/>
    <property type="project" value="UniProtKB-EC"/>
</dbReference>
<organism evidence="25 26">
    <name type="scientific">Pichia kluyveri</name>
    <name type="common">Yeast</name>
    <dbReference type="NCBI Taxonomy" id="36015"/>
    <lineage>
        <taxon>Eukaryota</taxon>
        <taxon>Fungi</taxon>
        <taxon>Dikarya</taxon>
        <taxon>Ascomycota</taxon>
        <taxon>Saccharomycotina</taxon>
        <taxon>Pichiomycetes</taxon>
        <taxon>Pichiales</taxon>
        <taxon>Pichiaceae</taxon>
        <taxon>Pichia</taxon>
    </lineage>
</organism>
<feature type="compositionally biased region" description="Acidic residues" evidence="21">
    <location>
        <begin position="384"/>
        <end position="396"/>
    </location>
</feature>
<dbReference type="PANTHER" id="PTHR14134">
    <property type="entry name" value="E3 UBIQUITIN-PROTEIN LIGASE RAD18"/>
    <property type="match status" value="1"/>
</dbReference>